<dbReference type="InterPro" id="IPR023302">
    <property type="entry name" value="Pept_S9A_N"/>
</dbReference>
<dbReference type="GO" id="GO:0004252">
    <property type="term" value="F:serine-type endopeptidase activity"/>
    <property type="evidence" value="ECO:0007669"/>
    <property type="project" value="UniProtKB-UniRule"/>
</dbReference>
<dbReference type="InterPro" id="IPR029058">
    <property type="entry name" value="AB_hydrolase_fold"/>
</dbReference>
<dbReference type="Gene3D" id="2.130.10.120">
    <property type="entry name" value="Prolyl oligopeptidase, N-terminal domain"/>
    <property type="match status" value="1"/>
</dbReference>
<comment type="function">
    <text evidence="5">Serine peptidase whose precise substrate specificity remains unclear. Does not cleave peptides after a arginine or lysine residue. Regulates trans-Golgi network morphology and sorting by regulating the membrane binding of the AP-1 complex. May play a role in the regulation of synaptic vesicle exocytosis.</text>
</comment>
<proteinExistence type="inferred from homology"/>
<keyword evidence="4 6" id="KW-0720">Serine protease</keyword>
<protein>
    <recommendedName>
        <fullName evidence="6">Prolyl endopeptidase</fullName>
        <ecNumber evidence="6">3.4.21.-</ecNumber>
    </recommendedName>
</protein>
<dbReference type="InterPro" id="IPR001375">
    <property type="entry name" value="Peptidase_S9_cat"/>
</dbReference>
<comment type="caution">
    <text evidence="10">The sequence shown here is derived from an EMBL/GenBank/DDBJ whole genome shotgun (WGS) entry which is preliminary data.</text>
</comment>
<dbReference type="OrthoDB" id="248387at2759"/>
<keyword evidence="11" id="KW-1185">Reference proteome</keyword>
<evidence type="ECO:0000256" key="3">
    <source>
        <dbReference type="ARBA" id="ARBA00022801"/>
    </source>
</evidence>
<dbReference type="InterPro" id="IPR002470">
    <property type="entry name" value="Peptidase_S9A"/>
</dbReference>
<dbReference type="SUPFAM" id="SSF50993">
    <property type="entry name" value="Peptidase/esterase 'gauge' domain"/>
    <property type="match status" value="1"/>
</dbReference>
<evidence type="ECO:0000259" key="8">
    <source>
        <dbReference type="Pfam" id="PF00326"/>
    </source>
</evidence>
<organism evidence="10 11">
    <name type="scientific">Lactuca sativa</name>
    <name type="common">Garden lettuce</name>
    <dbReference type="NCBI Taxonomy" id="4236"/>
    <lineage>
        <taxon>Eukaryota</taxon>
        <taxon>Viridiplantae</taxon>
        <taxon>Streptophyta</taxon>
        <taxon>Embryophyta</taxon>
        <taxon>Tracheophyta</taxon>
        <taxon>Spermatophyta</taxon>
        <taxon>Magnoliopsida</taxon>
        <taxon>eudicotyledons</taxon>
        <taxon>Gunneridae</taxon>
        <taxon>Pentapetalae</taxon>
        <taxon>asterids</taxon>
        <taxon>campanulids</taxon>
        <taxon>Asterales</taxon>
        <taxon>Asteraceae</taxon>
        <taxon>Cichorioideae</taxon>
        <taxon>Cichorieae</taxon>
        <taxon>Lactucinae</taxon>
        <taxon>Lactuca</taxon>
    </lineage>
</organism>
<comment type="similarity">
    <text evidence="1 6">Belongs to the peptidase S9A family.</text>
</comment>
<dbReference type="SUPFAM" id="SSF53474">
    <property type="entry name" value="alpha/beta-Hydrolases"/>
    <property type="match status" value="1"/>
</dbReference>
<dbReference type="PANTHER" id="PTHR11757">
    <property type="entry name" value="PROTEASE FAMILY S9A OLIGOPEPTIDASE"/>
    <property type="match status" value="1"/>
</dbReference>
<evidence type="ECO:0000256" key="7">
    <source>
        <dbReference type="SAM" id="MobiDB-lite"/>
    </source>
</evidence>
<feature type="compositionally biased region" description="Pro residues" evidence="7">
    <location>
        <begin position="37"/>
        <end position="52"/>
    </location>
</feature>
<dbReference type="Gene3D" id="3.40.50.1820">
    <property type="entry name" value="alpha/beta hydrolase"/>
    <property type="match status" value="1"/>
</dbReference>
<feature type="domain" description="Peptidase S9 prolyl oligopeptidase catalytic" evidence="8">
    <location>
        <begin position="582"/>
        <end position="748"/>
    </location>
</feature>
<feature type="region of interest" description="Disordered" evidence="7">
    <location>
        <begin position="32"/>
        <end position="55"/>
    </location>
</feature>
<dbReference type="Pfam" id="PF02897">
    <property type="entry name" value="Peptidase_S9_N"/>
    <property type="match status" value="1"/>
</dbReference>
<dbReference type="EC" id="3.4.21.-" evidence="6"/>
<evidence type="ECO:0000256" key="4">
    <source>
        <dbReference type="ARBA" id="ARBA00022825"/>
    </source>
</evidence>
<reference evidence="10 11" key="1">
    <citation type="journal article" date="2017" name="Nat. Commun.">
        <title>Genome assembly with in vitro proximity ligation data and whole-genome triplication in lettuce.</title>
        <authorList>
            <person name="Reyes-Chin-Wo S."/>
            <person name="Wang Z."/>
            <person name="Yang X."/>
            <person name="Kozik A."/>
            <person name="Arikit S."/>
            <person name="Song C."/>
            <person name="Xia L."/>
            <person name="Froenicke L."/>
            <person name="Lavelle D.O."/>
            <person name="Truco M.J."/>
            <person name="Xia R."/>
            <person name="Zhu S."/>
            <person name="Xu C."/>
            <person name="Xu H."/>
            <person name="Xu X."/>
            <person name="Cox K."/>
            <person name="Korf I."/>
            <person name="Meyers B.C."/>
            <person name="Michelmore R.W."/>
        </authorList>
    </citation>
    <scope>NUCLEOTIDE SEQUENCE [LARGE SCALE GENOMIC DNA]</scope>
    <source>
        <strain evidence="11">cv. Salinas</strain>
        <tissue evidence="10">Seedlings</tissue>
    </source>
</reference>
<evidence type="ECO:0000313" key="11">
    <source>
        <dbReference type="Proteomes" id="UP000235145"/>
    </source>
</evidence>
<dbReference type="PRINTS" id="PR00862">
    <property type="entry name" value="PROLIGOPTASE"/>
</dbReference>
<keyword evidence="2 6" id="KW-0645">Protease</keyword>
<evidence type="ECO:0000256" key="6">
    <source>
        <dbReference type="RuleBase" id="RU368024"/>
    </source>
</evidence>
<dbReference type="InterPro" id="IPR051543">
    <property type="entry name" value="Serine_Peptidase_S9A"/>
</dbReference>
<evidence type="ECO:0000313" key="10">
    <source>
        <dbReference type="EMBL" id="KAJ0210359.1"/>
    </source>
</evidence>
<evidence type="ECO:0000256" key="5">
    <source>
        <dbReference type="ARBA" id="ARBA00045448"/>
    </source>
</evidence>
<accession>A0A9R1VRW4</accession>
<evidence type="ECO:0000256" key="1">
    <source>
        <dbReference type="ARBA" id="ARBA00005228"/>
    </source>
</evidence>
<dbReference type="Proteomes" id="UP000235145">
    <property type="component" value="Unassembled WGS sequence"/>
</dbReference>
<name>A0A9R1VRW4_LACSA</name>
<keyword evidence="3 6" id="KW-0378">Hydrolase</keyword>
<dbReference type="Pfam" id="PF00326">
    <property type="entry name" value="Peptidase_S9"/>
    <property type="match status" value="1"/>
</dbReference>
<dbReference type="EMBL" id="NBSK02000004">
    <property type="protein sequence ID" value="KAJ0210359.1"/>
    <property type="molecule type" value="Genomic_DNA"/>
</dbReference>
<evidence type="ECO:0000259" key="9">
    <source>
        <dbReference type="Pfam" id="PF02897"/>
    </source>
</evidence>
<dbReference type="AlphaFoldDB" id="A0A9R1VRW4"/>
<gene>
    <name evidence="10" type="ORF">LSAT_V11C400224770</name>
</gene>
<evidence type="ECO:0000256" key="2">
    <source>
        <dbReference type="ARBA" id="ARBA00022670"/>
    </source>
</evidence>
<dbReference type="GO" id="GO:0006508">
    <property type="term" value="P:proteolysis"/>
    <property type="evidence" value="ECO:0007669"/>
    <property type="project" value="UniProtKB-KW"/>
</dbReference>
<feature type="domain" description="Peptidase S9A N-terminal" evidence="9">
    <location>
        <begin position="51"/>
        <end position="484"/>
    </location>
</feature>
<dbReference type="PANTHER" id="PTHR11757:SF19">
    <property type="entry name" value="PROLYL ENDOPEPTIDASE-LIKE"/>
    <property type="match status" value="1"/>
</dbReference>
<sequence length="790" mass="90360">MNNFLTTLRHNHRYLLRRPNLSFTIRFASAHYKPHKPPPPQAPPTPPKPPQKPATFTLHDHTWEDPYSWMSNLNDKVAMRHMDVYMEQEEKYTEAVLADTDRLQSKLQSEMASRMSSQLSTPPFRWGPWLYYRRVEEGKQYPVLCRRLASLNEEFISHKSPTGGFDFISGKRIEQKLIDYNQEAERFGGYAYEEVSEVSPDHRFIAYTMYDKDNDFFKLCVRDLNLGSLCSKPQADWVCNVAWAKGGQALLYVVTDQKKKPYRIYCSMLGSKDEDVILLEEPEENVHVNIRHTKDFNFVTVYVFSTTYSKVFLINAADPLSGLTLVWECEACAHCIIEHHQGYLYLFTNANKEGNSVNYHYILRSPLHSSSPRKWENVFIDDNDLVIEDVDFCDSHLVLIVKEGERFRLCSVALPLPRNKDVFHLKELGLHFLPLPESVSQISPGPNYDFYSPIMRFTISSPVIPDAVVDYDLSNGKFEIIQQQNLLQERTRVLYGTASSVGPTMDKKSNSNKDGESDSWNDLSEFYGCENHQVVSSDGVKVGLTIVYSHKRKKEGENPGLLHGHGAYGELLDKKWCNESKSLLDRGWILAYADVRGGGGRGKKWHEDGRSIKKGNSINDYISCAEFLINNKIIHQNKLAGWGYSAGGLLIASAINFSPHLFRAAILKVPFLDPSNTLVHPILPLTPADYEEFGYPGDIDDFKAIRRFCPYENIQNGVLYPAVLVSSSFNTRFGVWEAAKWVARVRERTIYDPNHPILLNLTTNLVEENRYLQCKESALEAAFLLKIMES</sequence>